<proteinExistence type="predicted"/>
<sequence>MTKSRHPNYVIYAPDFDPDSGGAIFLHQLAHALGQLGEDASLWPWNVPSRSDTRKHLRRIIRNPGLLWQTPVGKLLRDPAMQTRIATHKDLRSDTIVVYPEVTLGNPLQARKIARWLLYKPGLKDPFQFTENEMFFRAGEMSDLPEMTGGAEDLFLWRRNPVYRNENRPERKGVCYMVRKGHEKERIPETEDPAAICIDGLSHEEAAEVFNTCQIFYSYDEATLYSQYAAICGCTSVIIPGFFRDRSEWVASHPLGRVGVAYGLDDLDHARQTRSQVQGVLDAQEQAGLDTVRRFISTTQAGFSVA</sequence>
<accession>A0A2T1ABL5</accession>
<gene>
    <name evidence="1" type="ORF">CLV89_112111</name>
</gene>
<dbReference type="Proteomes" id="UP000237718">
    <property type="component" value="Unassembled WGS sequence"/>
</dbReference>
<evidence type="ECO:0000313" key="2">
    <source>
        <dbReference type="Proteomes" id="UP000237718"/>
    </source>
</evidence>
<comment type="caution">
    <text evidence="1">The sequence shown here is derived from an EMBL/GenBank/DDBJ whole genome shotgun (WGS) entry which is preliminary data.</text>
</comment>
<protein>
    <submittedName>
        <fullName evidence="1">Uncharacterized protein</fullName>
    </submittedName>
</protein>
<reference evidence="1 2" key="1">
    <citation type="submission" date="2018-03" db="EMBL/GenBank/DDBJ databases">
        <title>Genomic Encyclopedia of Archaeal and Bacterial Type Strains, Phase II (KMG-II): from individual species to whole genera.</title>
        <authorList>
            <person name="Goeker M."/>
        </authorList>
    </citation>
    <scope>NUCLEOTIDE SEQUENCE [LARGE SCALE GENOMIC DNA]</scope>
    <source>
        <strain evidence="1 2">DSM 25328</strain>
    </source>
</reference>
<name>A0A2T1ABL5_TRISK</name>
<dbReference type="OrthoDB" id="9179784at2"/>
<dbReference type="EMBL" id="PVUF01000012">
    <property type="protein sequence ID" value="PRZ45999.1"/>
    <property type="molecule type" value="Genomic_DNA"/>
</dbReference>
<evidence type="ECO:0000313" key="1">
    <source>
        <dbReference type="EMBL" id="PRZ45999.1"/>
    </source>
</evidence>
<dbReference type="AlphaFoldDB" id="A0A2T1ABL5"/>
<dbReference type="RefSeq" id="WP_133166737.1">
    <property type="nucleotide sequence ID" value="NZ_PVUF01000012.1"/>
</dbReference>
<organism evidence="1 2">
    <name type="scientific">Tritonibacter scottomollicae</name>
    <name type="common">Epibacterium scottomollicae</name>
    <dbReference type="NCBI Taxonomy" id="483013"/>
    <lineage>
        <taxon>Bacteria</taxon>
        <taxon>Pseudomonadati</taxon>
        <taxon>Pseudomonadota</taxon>
        <taxon>Alphaproteobacteria</taxon>
        <taxon>Rhodobacterales</taxon>
        <taxon>Paracoccaceae</taxon>
        <taxon>Tritonibacter</taxon>
    </lineage>
</organism>